<organism evidence="3 4">
    <name type="scientific">Ruania alkalisoli</name>
    <dbReference type="NCBI Taxonomy" id="2779775"/>
    <lineage>
        <taxon>Bacteria</taxon>
        <taxon>Bacillati</taxon>
        <taxon>Actinomycetota</taxon>
        <taxon>Actinomycetes</taxon>
        <taxon>Micrococcales</taxon>
        <taxon>Ruaniaceae</taxon>
        <taxon>Ruania</taxon>
    </lineage>
</organism>
<protein>
    <recommendedName>
        <fullName evidence="2">DUF6318 domain-containing protein</fullName>
    </recommendedName>
</protein>
<dbReference type="InterPro" id="IPR046281">
    <property type="entry name" value="DUF6318"/>
</dbReference>
<dbReference type="Proteomes" id="UP000593758">
    <property type="component" value="Chromosome"/>
</dbReference>
<gene>
    <name evidence="3" type="ORF">IM660_11505</name>
</gene>
<keyword evidence="4" id="KW-1185">Reference proteome</keyword>
<evidence type="ECO:0000313" key="4">
    <source>
        <dbReference type="Proteomes" id="UP000593758"/>
    </source>
</evidence>
<proteinExistence type="predicted"/>
<evidence type="ECO:0000259" key="2">
    <source>
        <dbReference type="Pfam" id="PF19843"/>
    </source>
</evidence>
<dbReference type="KEGG" id="halt:IM660_11505"/>
<reference evidence="3 4" key="1">
    <citation type="submission" date="2020-10" db="EMBL/GenBank/DDBJ databases">
        <title>Haloactinobacterium sp. RN3S43, a bacterium isolated from saline soil.</title>
        <authorList>
            <person name="Sun J.-Q."/>
        </authorList>
    </citation>
    <scope>NUCLEOTIDE SEQUENCE [LARGE SCALE GENOMIC DNA]</scope>
    <source>
        <strain evidence="3 4">RN3S43</strain>
    </source>
</reference>
<dbReference type="EMBL" id="CP063169">
    <property type="protein sequence ID" value="QOR69327.1"/>
    <property type="molecule type" value="Genomic_DNA"/>
</dbReference>
<evidence type="ECO:0000313" key="3">
    <source>
        <dbReference type="EMBL" id="QOR69327.1"/>
    </source>
</evidence>
<feature type="domain" description="DUF6318" evidence="2">
    <location>
        <begin position="73"/>
        <end position="205"/>
    </location>
</feature>
<sequence>MTPKTRNSPITGAARGTLSALLLGLLLLTACTPGDPAQRSSAPGSPTAGSRAPQTTAGASTSTGAPTARPEIAVPERPASMGSNSIQTAIDVAVHVTELYGYSWHTGDLGPWDAIVAEECEFCVVLREEVADLYANGGYATDGEIVGRYAEAALADTPDTYWVDLDVVVRSRMVFTQPNTAGATDPAERIIRVTLDWADGDWLVLDIAEVAPEHSLIDQD</sequence>
<name>A0A7M1SQ79_9MICO</name>
<accession>A0A7M1SQ79</accession>
<feature type="region of interest" description="Disordered" evidence="1">
    <location>
        <begin position="35"/>
        <end position="70"/>
    </location>
</feature>
<dbReference type="PROSITE" id="PS51257">
    <property type="entry name" value="PROKAR_LIPOPROTEIN"/>
    <property type="match status" value="1"/>
</dbReference>
<feature type="compositionally biased region" description="Polar residues" evidence="1">
    <location>
        <begin position="38"/>
        <end position="48"/>
    </location>
</feature>
<dbReference type="RefSeq" id="WP_193495634.1">
    <property type="nucleotide sequence ID" value="NZ_CP063169.1"/>
</dbReference>
<dbReference type="Pfam" id="PF19843">
    <property type="entry name" value="DUF6318"/>
    <property type="match status" value="1"/>
</dbReference>
<evidence type="ECO:0000256" key="1">
    <source>
        <dbReference type="SAM" id="MobiDB-lite"/>
    </source>
</evidence>
<dbReference type="AlphaFoldDB" id="A0A7M1SQ79"/>
<feature type="compositionally biased region" description="Low complexity" evidence="1">
    <location>
        <begin position="52"/>
        <end position="68"/>
    </location>
</feature>